<organism evidence="1">
    <name type="scientific">Lingulaulax polyedra</name>
    <name type="common">Dinoflagellate</name>
    <name type="synonym">Lingulodinium polyedra</name>
    <dbReference type="NCBI Taxonomy" id="160621"/>
    <lineage>
        <taxon>Eukaryota</taxon>
        <taxon>Sar</taxon>
        <taxon>Alveolata</taxon>
        <taxon>Dinophyceae</taxon>
        <taxon>Gonyaulacales</taxon>
        <taxon>Lingulodiniaceae</taxon>
        <taxon>Lingulaulax</taxon>
    </lineage>
</organism>
<proteinExistence type="evidence at transcript level"/>
<reference evidence="1" key="1">
    <citation type="journal article" date="2019" name="Microorganisms">
        <title>DNA Damage Response Pathways in Dinoflagellates.</title>
        <authorList>
            <person name="Li C."/>
            <person name="Wong J."/>
        </authorList>
    </citation>
    <scope>NUCLEOTIDE SEQUENCE</scope>
</reference>
<dbReference type="InterPro" id="IPR036412">
    <property type="entry name" value="HAD-like_sf"/>
</dbReference>
<dbReference type="EMBL" id="MN125930">
    <property type="protein sequence ID" value="QDO16397.1"/>
    <property type="molecule type" value="mRNA"/>
</dbReference>
<dbReference type="Pfam" id="PF08645">
    <property type="entry name" value="PNK3P"/>
    <property type="match status" value="1"/>
</dbReference>
<dbReference type="InterPro" id="IPR006549">
    <property type="entry name" value="HAD-SF_hydro_IIIA"/>
</dbReference>
<dbReference type="InterPro" id="IPR013954">
    <property type="entry name" value="PNK3P"/>
</dbReference>
<dbReference type="GO" id="GO:0046404">
    <property type="term" value="F:ATP-dependent polydeoxyribonucleotide 5'-hydroxyl-kinase activity"/>
    <property type="evidence" value="ECO:0007669"/>
    <property type="project" value="TreeGrafter"/>
</dbReference>
<dbReference type="SUPFAM" id="SSF56784">
    <property type="entry name" value="HAD-like"/>
    <property type="match status" value="1"/>
</dbReference>
<sequence length="219" mass="24117">MPPLVPGARALQRSRAGLEMLAAIRLPAPWLREGWCLYRCPVSVRPSARVAAFDFDKTLHFGGAAWRLSSVHVTARLRQLYDAGYNVAIFSNQHAAGRQLTHDGMEKAVRETISRFDDFVSFCGLPLQVFIAVARGDVNDPFRKPNTGMWQLLATSPRCNGGTVPDARQSFYVGNSAGRSTDGNSVDIEFARRVGLEFRTEDWLSPRGPLGGPHPLHAS</sequence>
<protein>
    <submittedName>
        <fullName evidence="1">Bifunctional polynucleotide phosphatase/kinase</fullName>
    </submittedName>
</protein>
<dbReference type="PANTHER" id="PTHR12083:SF9">
    <property type="entry name" value="BIFUNCTIONAL POLYNUCLEOTIDE PHOSPHATASE_KINASE"/>
    <property type="match status" value="1"/>
</dbReference>
<dbReference type="GO" id="GO:0046403">
    <property type="term" value="F:polynucleotide 3'-phosphatase activity"/>
    <property type="evidence" value="ECO:0007669"/>
    <property type="project" value="TreeGrafter"/>
</dbReference>
<dbReference type="GO" id="GO:0003690">
    <property type="term" value="F:double-stranded DNA binding"/>
    <property type="evidence" value="ECO:0007669"/>
    <property type="project" value="TreeGrafter"/>
</dbReference>
<evidence type="ECO:0000313" key="1">
    <source>
        <dbReference type="EMBL" id="QDO16397.1"/>
    </source>
</evidence>
<dbReference type="PANTHER" id="PTHR12083">
    <property type="entry name" value="BIFUNCTIONAL POLYNUCLEOTIDE PHOSPHATASE/KINASE"/>
    <property type="match status" value="1"/>
</dbReference>
<name>A0A516AGG9_LINPO</name>
<dbReference type="GO" id="GO:0006281">
    <property type="term" value="P:DNA repair"/>
    <property type="evidence" value="ECO:0007669"/>
    <property type="project" value="TreeGrafter"/>
</dbReference>
<dbReference type="NCBIfam" id="TIGR01662">
    <property type="entry name" value="HAD-SF-IIIA"/>
    <property type="match status" value="1"/>
</dbReference>
<keyword evidence="1" id="KW-0418">Kinase</keyword>
<dbReference type="Gene3D" id="3.40.50.1000">
    <property type="entry name" value="HAD superfamily/HAD-like"/>
    <property type="match status" value="1"/>
</dbReference>
<dbReference type="InterPro" id="IPR023214">
    <property type="entry name" value="HAD_sf"/>
</dbReference>
<keyword evidence="1" id="KW-0808">Transferase</keyword>
<accession>A0A516AGG9</accession>
<dbReference type="AlphaFoldDB" id="A0A516AGG9"/>